<sequence length="366" mass="38952">MAADYHLDIAQKVAPSIVAAGGKALTIAADVSSEEAVNKGVERGAAHVRKVMISTIATTLIPVAFVVFLGYWAGRRKYFGSADRAQLSKLVLTWLLPPLLIAGMLQTPRAELMDYRTPLLFVVGLLLPYVVVLLSVRYMGKCNLSISTLRSNLLIFPDMVFMGVPILGRLFGPSSLYPILVANLIPVLFILPVTNVLLRMDSDKNAGGGVQAAVKTILKGLAEPRVWLPFIGIALVLLNIQVPKFVISSLNLIGVGTTGIALFVSGLIIAQVKVKLSLAVAFDTFVKNLLCPAVMLAIVLALGITGVIAKEAVLLVGLPSAVITTMFAEEHGIFEAESATTVLASRLFSFISIPIVVAVTNHMLAA</sequence>
<organism evidence="8 9">
    <name type="scientific">Paraburkholderia podalyriae</name>
    <dbReference type="NCBI Taxonomy" id="1938811"/>
    <lineage>
        <taxon>Bacteria</taxon>
        <taxon>Pseudomonadati</taxon>
        <taxon>Pseudomonadota</taxon>
        <taxon>Betaproteobacteria</taxon>
        <taxon>Burkholderiales</taxon>
        <taxon>Burkholderiaceae</taxon>
        <taxon>Paraburkholderia</taxon>
    </lineage>
</organism>
<dbReference type="PANTHER" id="PTHR36838:SF1">
    <property type="entry name" value="SLR1864 PROTEIN"/>
    <property type="match status" value="1"/>
</dbReference>
<dbReference type="PANTHER" id="PTHR36838">
    <property type="entry name" value="AUXIN EFFLUX CARRIER FAMILY PROTEIN"/>
    <property type="match status" value="1"/>
</dbReference>
<keyword evidence="6 7" id="KW-0472">Membrane</keyword>
<keyword evidence="3" id="KW-1003">Cell membrane</keyword>
<feature type="transmembrane region" description="Helical" evidence="7">
    <location>
        <begin position="152"/>
        <end position="171"/>
    </location>
</feature>
<reference evidence="8 9" key="1">
    <citation type="submission" date="2019-09" db="EMBL/GenBank/DDBJ databases">
        <title>Paraburkholderia podalyriae sp. nov., A South African Podalyria-associated rhizobium.</title>
        <authorList>
            <person name="Mavima L."/>
            <person name="Beukes C.W."/>
            <person name="Palmer M."/>
            <person name="De Meyer S.E."/>
            <person name="James E.K."/>
            <person name="Maluk M."/>
            <person name="Avontuur J.R."/>
            <person name="Chan W.Y."/>
            <person name="Venter S.N."/>
            <person name="Steenkamp E.T."/>
        </authorList>
    </citation>
    <scope>NUCLEOTIDE SEQUENCE [LARGE SCALE GENOMIC DNA]</scope>
    <source>
        <strain evidence="8 9">WC7.3b</strain>
    </source>
</reference>
<evidence type="ECO:0000256" key="5">
    <source>
        <dbReference type="ARBA" id="ARBA00022989"/>
    </source>
</evidence>
<dbReference type="Proteomes" id="UP000736373">
    <property type="component" value="Unassembled WGS sequence"/>
</dbReference>
<evidence type="ECO:0000256" key="2">
    <source>
        <dbReference type="ARBA" id="ARBA00022448"/>
    </source>
</evidence>
<feature type="transmembrane region" description="Helical" evidence="7">
    <location>
        <begin position="347"/>
        <end position="365"/>
    </location>
</feature>
<keyword evidence="2" id="KW-0813">Transport</keyword>
<name>A0ABR7Q198_9BURK</name>
<dbReference type="Pfam" id="PF03547">
    <property type="entry name" value="Mem_trans"/>
    <property type="match status" value="1"/>
</dbReference>
<gene>
    <name evidence="8" type="ORF">F6X42_39610</name>
</gene>
<feature type="transmembrane region" description="Helical" evidence="7">
    <location>
        <begin position="248"/>
        <end position="269"/>
    </location>
</feature>
<feature type="transmembrane region" description="Helical" evidence="7">
    <location>
        <begin position="226"/>
        <end position="242"/>
    </location>
</feature>
<feature type="transmembrane region" description="Helical" evidence="7">
    <location>
        <begin position="289"/>
        <end position="309"/>
    </location>
</feature>
<evidence type="ECO:0000256" key="1">
    <source>
        <dbReference type="ARBA" id="ARBA00004141"/>
    </source>
</evidence>
<evidence type="ECO:0000256" key="3">
    <source>
        <dbReference type="ARBA" id="ARBA00022475"/>
    </source>
</evidence>
<evidence type="ECO:0000313" key="9">
    <source>
        <dbReference type="Proteomes" id="UP000736373"/>
    </source>
</evidence>
<keyword evidence="4 7" id="KW-0812">Transmembrane</keyword>
<evidence type="ECO:0000313" key="8">
    <source>
        <dbReference type="EMBL" id="MBC8752315.1"/>
    </source>
</evidence>
<protein>
    <recommendedName>
        <fullName evidence="10">AEC family transporter</fullName>
    </recommendedName>
</protein>
<proteinExistence type="predicted"/>
<feature type="transmembrane region" description="Helical" evidence="7">
    <location>
        <begin position="51"/>
        <end position="74"/>
    </location>
</feature>
<feature type="transmembrane region" description="Helical" evidence="7">
    <location>
        <begin position="119"/>
        <end position="140"/>
    </location>
</feature>
<dbReference type="RefSeq" id="WP_187639181.1">
    <property type="nucleotide sequence ID" value="NZ_VZQQ01000093.1"/>
</dbReference>
<feature type="transmembrane region" description="Helical" evidence="7">
    <location>
        <begin position="177"/>
        <end position="198"/>
    </location>
</feature>
<evidence type="ECO:0008006" key="10">
    <source>
        <dbReference type="Google" id="ProtNLM"/>
    </source>
</evidence>
<evidence type="ECO:0000256" key="6">
    <source>
        <dbReference type="ARBA" id="ARBA00023136"/>
    </source>
</evidence>
<feature type="transmembrane region" description="Helical" evidence="7">
    <location>
        <begin position="86"/>
        <end position="107"/>
    </location>
</feature>
<dbReference type="InterPro" id="IPR004776">
    <property type="entry name" value="Mem_transp_PIN-like"/>
</dbReference>
<keyword evidence="5 7" id="KW-1133">Transmembrane helix</keyword>
<accession>A0ABR7Q198</accession>
<dbReference type="EMBL" id="VZQQ01000093">
    <property type="protein sequence ID" value="MBC8752315.1"/>
    <property type="molecule type" value="Genomic_DNA"/>
</dbReference>
<evidence type="ECO:0000256" key="4">
    <source>
        <dbReference type="ARBA" id="ARBA00022692"/>
    </source>
</evidence>
<evidence type="ECO:0000256" key="7">
    <source>
        <dbReference type="SAM" id="Phobius"/>
    </source>
</evidence>
<comment type="caution">
    <text evidence="8">The sequence shown here is derived from an EMBL/GenBank/DDBJ whole genome shotgun (WGS) entry which is preliminary data.</text>
</comment>
<comment type="subcellular location">
    <subcellularLocation>
        <location evidence="1">Membrane</location>
        <topology evidence="1">Multi-pass membrane protein</topology>
    </subcellularLocation>
</comment>
<keyword evidence="9" id="KW-1185">Reference proteome</keyword>